<dbReference type="AlphaFoldDB" id="A0A1S1PE47"/>
<dbReference type="Pfam" id="PF13560">
    <property type="entry name" value="HTH_31"/>
    <property type="match status" value="1"/>
</dbReference>
<keyword evidence="3" id="KW-1185">Reference proteome</keyword>
<organism evidence="2 3">
    <name type="scientific">Parafrankia soli</name>
    <dbReference type="NCBI Taxonomy" id="2599596"/>
    <lineage>
        <taxon>Bacteria</taxon>
        <taxon>Bacillati</taxon>
        <taxon>Actinomycetota</taxon>
        <taxon>Actinomycetes</taxon>
        <taxon>Frankiales</taxon>
        <taxon>Frankiaceae</taxon>
        <taxon>Parafrankia</taxon>
    </lineage>
</organism>
<dbReference type="Proteomes" id="UP000179769">
    <property type="component" value="Unassembled WGS sequence"/>
</dbReference>
<dbReference type="InterPro" id="IPR011990">
    <property type="entry name" value="TPR-like_helical_dom_sf"/>
</dbReference>
<dbReference type="RefSeq" id="WP_071066543.1">
    <property type="nucleotide sequence ID" value="NZ_MAXA01000257.1"/>
</dbReference>
<evidence type="ECO:0000259" key="1">
    <source>
        <dbReference type="SMART" id="SM00530"/>
    </source>
</evidence>
<dbReference type="OrthoDB" id="3217615at2"/>
<gene>
    <name evidence="2" type="ORF">BBK14_07925</name>
</gene>
<dbReference type="SUPFAM" id="SSF47413">
    <property type="entry name" value="lambda repressor-like DNA-binding domains"/>
    <property type="match status" value="1"/>
</dbReference>
<evidence type="ECO:0000313" key="3">
    <source>
        <dbReference type="Proteomes" id="UP000179769"/>
    </source>
</evidence>
<comment type="caution">
    <text evidence="2">The sequence shown here is derived from an EMBL/GenBank/DDBJ whole genome shotgun (WGS) entry which is preliminary data.</text>
</comment>
<name>A0A1S1PE47_9ACTN</name>
<dbReference type="InterPro" id="IPR010982">
    <property type="entry name" value="Lambda_DNA-bd_dom_sf"/>
</dbReference>
<sequence>MHSDEDAARRRLARRLEELMSRHGYSRQSLADATGFKRPQVSGAIAGRIVPSPNLIKALDRELRAGGELISLWKDAKLEELRKELDTELPGPRARRGVETDRREVVELGALAVAAGLAGEVSRRIAGGDPDPLTLDELDERLDQIGAAYTTTPHAVLTPLIVGGWRDVERLLDGRLSSRVRGRLTLVAGLYAFYGGRLAFNVGDDAAARRFASLAELYARDVGDPLLTGSVATLQTSIAYYTGRHTAAADIAAQARIGAHPYLRARLAAYEARARAAAGQHDQARQALRDMQDAVWLGEPQPGTEPFGEELTHTFVAVVSGRLGDGETAEPHARRALTILEAAGGGYEDIGGTYNALAQALLRRSQPDPEQAADAASRALAALEGRPTRTVIQRSGQIWQELGARWEGQRAVVELGERLQAHRRALPAGSSA</sequence>
<evidence type="ECO:0000313" key="2">
    <source>
        <dbReference type="EMBL" id="OHV21198.1"/>
    </source>
</evidence>
<dbReference type="GO" id="GO:0003677">
    <property type="term" value="F:DNA binding"/>
    <property type="evidence" value="ECO:0007669"/>
    <property type="project" value="UniProtKB-KW"/>
</dbReference>
<reference evidence="3" key="1">
    <citation type="submission" date="2016-07" db="EMBL/GenBank/DDBJ databases">
        <title>Frankia sp. NRRL B-16219 Genome sequencing.</title>
        <authorList>
            <person name="Ghodhbane-Gtari F."/>
            <person name="Swanson E."/>
            <person name="Gueddou A."/>
            <person name="Louati M."/>
            <person name="Nouioui I."/>
            <person name="Hezbri K."/>
            <person name="Abebe-Akele F."/>
            <person name="Simpson S."/>
            <person name="Morris K."/>
            <person name="Thomas K."/>
            <person name="Gtari M."/>
            <person name="Tisa L.S."/>
        </authorList>
    </citation>
    <scope>NUCLEOTIDE SEQUENCE [LARGE SCALE GENOMIC DNA]</scope>
    <source>
        <strain evidence="3">NRRL B-16219</strain>
    </source>
</reference>
<dbReference type="Gene3D" id="1.25.40.10">
    <property type="entry name" value="Tetratricopeptide repeat domain"/>
    <property type="match status" value="1"/>
</dbReference>
<keyword evidence="2" id="KW-0238">DNA-binding</keyword>
<dbReference type="Gene3D" id="1.10.260.40">
    <property type="entry name" value="lambda repressor-like DNA-binding domains"/>
    <property type="match status" value="1"/>
</dbReference>
<protein>
    <submittedName>
        <fullName evidence="2">DNA-binding protein</fullName>
    </submittedName>
</protein>
<accession>A0A1S1PE47</accession>
<dbReference type="SMART" id="SM00530">
    <property type="entry name" value="HTH_XRE"/>
    <property type="match status" value="1"/>
</dbReference>
<dbReference type="InterPro" id="IPR001387">
    <property type="entry name" value="Cro/C1-type_HTH"/>
</dbReference>
<feature type="domain" description="HTH cro/C1-type" evidence="1">
    <location>
        <begin position="15"/>
        <end position="70"/>
    </location>
</feature>
<dbReference type="EMBL" id="MAXA01000257">
    <property type="protein sequence ID" value="OHV21198.1"/>
    <property type="molecule type" value="Genomic_DNA"/>
</dbReference>
<proteinExistence type="predicted"/>